<feature type="compositionally biased region" description="Low complexity" evidence="4">
    <location>
        <begin position="648"/>
        <end position="659"/>
    </location>
</feature>
<evidence type="ECO:0000313" key="6">
    <source>
        <dbReference type="EMBL" id="KAK7345713.1"/>
    </source>
</evidence>
<feature type="repeat" description="WD" evidence="3">
    <location>
        <begin position="258"/>
        <end position="300"/>
    </location>
</feature>
<dbReference type="InterPro" id="IPR052596">
    <property type="entry name" value="AMBRA1_autophagy"/>
</dbReference>
<comment type="caution">
    <text evidence="6">The sequence shown here is derived from an EMBL/GenBank/DDBJ whole genome shotgun (WGS) entry which is preliminary data.</text>
</comment>
<evidence type="ECO:0000256" key="4">
    <source>
        <dbReference type="SAM" id="MobiDB-lite"/>
    </source>
</evidence>
<proteinExistence type="predicted"/>
<dbReference type="Proteomes" id="UP001367508">
    <property type="component" value="Unassembled WGS sequence"/>
</dbReference>
<organism evidence="6 7">
    <name type="scientific">Canavalia gladiata</name>
    <name type="common">Sword bean</name>
    <name type="synonym">Dolichos gladiatus</name>
    <dbReference type="NCBI Taxonomy" id="3824"/>
    <lineage>
        <taxon>Eukaryota</taxon>
        <taxon>Viridiplantae</taxon>
        <taxon>Streptophyta</taxon>
        <taxon>Embryophyta</taxon>
        <taxon>Tracheophyta</taxon>
        <taxon>Spermatophyta</taxon>
        <taxon>Magnoliopsida</taxon>
        <taxon>eudicotyledons</taxon>
        <taxon>Gunneridae</taxon>
        <taxon>Pentapetalae</taxon>
        <taxon>rosids</taxon>
        <taxon>fabids</taxon>
        <taxon>Fabales</taxon>
        <taxon>Fabaceae</taxon>
        <taxon>Papilionoideae</taxon>
        <taxon>50 kb inversion clade</taxon>
        <taxon>NPAAA clade</taxon>
        <taxon>indigoferoid/millettioid clade</taxon>
        <taxon>Phaseoleae</taxon>
        <taxon>Canavalia</taxon>
    </lineage>
</organism>
<dbReference type="PANTHER" id="PTHR22874:SF8">
    <property type="entry name" value="TRANSDUCIN FAMILY PROTEIN _ WD-40 REPEAT FAMILY PROTEIN"/>
    <property type="match status" value="1"/>
</dbReference>
<dbReference type="InterPro" id="IPR011047">
    <property type="entry name" value="Quinoprotein_ADH-like_sf"/>
</dbReference>
<evidence type="ECO:0000256" key="1">
    <source>
        <dbReference type="ARBA" id="ARBA00022574"/>
    </source>
</evidence>
<feature type="chain" id="PRO_5042858644" evidence="5">
    <location>
        <begin position="23"/>
        <end position="1054"/>
    </location>
</feature>
<dbReference type="Pfam" id="PF00400">
    <property type="entry name" value="WD40"/>
    <property type="match status" value="2"/>
</dbReference>
<protein>
    <submittedName>
        <fullName evidence="6">Uncharacterized protein</fullName>
    </submittedName>
</protein>
<feature type="signal peptide" evidence="5">
    <location>
        <begin position="1"/>
        <end position="22"/>
    </location>
</feature>
<dbReference type="SMART" id="SM00320">
    <property type="entry name" value="WD40"/>
    <property type="match status" value="4"/>
</dbReference>
<name>A0AAN9M5N3_CANGL</name>
<dbReference type="GO" id="GO:0080008">
    <property type="term" value="C:Cul4-RING E3 ubiquitin ligase complex"/>
    <property type="evidence" value="ECO:0007669"/>
    <property type="project" value="TreeGrafter"/>
</dbReference>
<reference evidence="6 7" key="1">
    <citation type="submission" date="2024-01" db="EMBL/GenBank/DDBJ databases">
        <title>The genomes of 5 underutilized Papilionoideae crops provide insights into root nodulation and disease resistanc.</title>
        <authorList>
            <person name="Jiang F."/>
        </authorList>
    </citation>
    <scope>NUCLEOTIDE SEQUENCE [LARGE SCALE GENOMIC DNA]</scope>
    <source>
        <strain evidence="6">LVBAO_FW01</strain>
        <tissue evidence="6">Leaves</tissue>
    </source>
</reference>
<dbReference type="InterPro" id="IPR015943">
    <property type="entry name" value="WD40/YVTN_repeat-like_dom_sf"/>
</dbReference>
<evidence type="ECO:0000256" key="2">
    <source>
        <dbReference type="ARBA" id="ARBA00022737"/>
    </source>
</evidence>
<evidence type="ECO:0000256" key="3">
    <source>
        <dbReference type="PROSITE-ProRule" id="PRU00221"/>
    </source>
</evidence>
<sequence length="1054" mass="116809">MGETLGFILVHILLCFYFSSLARYSSTSGTENDIPFDPFLFDPFFFNLKFLWKLWNFLLVMITPHPPLILPPGRKISLSDYPFYFLAFSFWLISHLHHFLNSGFQDCNGNLRISMAVDRFCFYIRHTNSNPMLSIVLGQAIISQMIQNGRNVFSLLARREISPRTKHVPKWHWGESSKSGSCSHPKSEAMIDAKHGLLSWVEAESLWHLSAKYCPLFPPPRSTIAAAFSPDGKVLASTHGDHTVKIIDCETGNCLKVLVGHRRTPWVVRFHPLQRQILASGSLDQEVRLWDANTSDWILSHYFYRPIASIAFHANGEIIAVASGHKLYMWHYDNGGEASPPVFVLKTRRSLRAVHFHPHAAPYLLTAQVNDLDSSDSSMTEATSLGYLQYPPPAVFVTNVHPRTHTNLSSELPCMPIPLFFMPSYTVDESRVELQHASHDVGSASMQVDLSAIAQLQADANATEQYDPALSFSEIPPSSQTGTEYNAHTTLPNQMRIGISNLTMGGMENSETEPEGSHHENSANVSSLNGMLHGFSRHNAKRGDLSEFCQFHQFFPSRDSNGWELPFLQGWLMGQSQAGVPSILPHTGDSQESLPQQIGSSATASNLSATNVEVAMSSSEMLGSISIPAASVRSGLRNHFSQSRLPVSNSGNLAASSNSPRDGSDSQTIISRIQSELATSMAAAAAAELPCTVKLKVWSHDLKNPCAPLSRCRLTIPHVVLCSEMGAHFSPCGRFLAACVACMLPHVEADSGLQTLANQEPGVATSPTRHPFAAHQVIYELRIYSLEEATFGSVLVSRAIRAAHCLTSIQFSPTSEHILLAYGRRHGSLLRSIIIDGETTLPIYTVLEVYRVSDMELVSVLPSAEDEVNVACFHPFAGGGLVYGTKEGKLRVFQFDRAHMVNGTGPSYFPEENIIEVTKTMFRIQHVLQIYLYDQDVKRFKNVSNPMQLSLVMIQIYTNSITQNANHMQPGAGLNFRLIAAPNAYFVSFMYEHVPILSLFNSTLVFLPFASNPLPPTHKGGHSFSYLCNIVTSTVAKRNIVRKYFVLSLENLKL</sequence>
<evidence type="ECO:0000313" key="7">
    <source>
        <dbReference type="Proteomes" id="UP001367508"/>
    </source>
</evidence>
<dbReference type="GO" id="GO:0000045">
    <property type="term" value="P:autophagosome assembly"/>
    <property type="evidence" value="ECO:0007669"/>
    <property type="project" value="TreeGrafter"/>
</dbReference>
<dbReference type="InterPro" id="IPR001680">
    <property type="entry name" value="WD40_rpt"/>
</dbReference>
<keyword evidence="2" id="KW-0677">Repeat</keyword>
<dbReference type="GO" id="GO:0000423">
    <property type="term" value="P:mitophagy"/>
    <property type="evidence" value="ECO:0007669"/>
    <property type="project" value="TreeGrafter"/>
</dbReference>
<keyword evidence="1 3" id="KW-0853">WD repeat</keyword>
<dbReference type="EMBL" id="JAYMYQ010000003">
    <property type="protein sequence ID" value="KAK7345713.1"/>
    <property type="molecule type" value="Genomic_DNA"/>
</dbReference>
<dbReference type="FunFam" id="2.130.10.10:FF:000476">
    <property type="entry name" value="Activating molecule in BECN1-regulated autophagy protein"/>
    <property type="match status" value="1"/>
</dbReference>
<feature type="region of interest" description="Disordered" evidence="4">
    <location>
        <begin position="643"/>
        <end position="666"/>
    </location>
</feature>
<dbReference type="GO" id="GO:1990756">
    <property type="term" value="F:ubiquitin-like ligase-substrate adaptor activity"/>
    <property type="evidence" value="ECO:0007669"/>
    <property type="project" value="TreeGrafter"/>
</dbReference>
<dbReference type="PANTHER" id="PTHR22874">
    <property type="entry name" value="ACTIVATING MOLECULE IN BECN1-REGULATED AUTOPHAGY PROTEIN 1"/>
    <property type="match status" value="1"/>
</dbReference>
<accession>A0AAN9M5N3</accession>
<dbReference type="InterPro" id="IPR019775">
    <property type="entry name" value="WD40_repeat_CS"/>
</dbReference>
<dbReference type="AlphaFoldDB" id="A0AAN9M5N3"/>
<keyword evidence="7" id="KW-1185">Reference proteome</keyword>
<gene>
    <name evidence="6" type="ORF">VNO77_16323</name>
</gene>
<feature type="region of interest" description="Disordered" evidence="4">
    <location>
        <begin position="504"/>
        <end position="524"/>
    </location>
</feature>
<dbReference type="Gene3D" id="2.130.10.10">
    <property type="entry name" value="YVTN repeat-like/Quinoprotein amine dehydrogenase"/>
    <property type="match status" value="1"/>
</dbReference>
<dbReference type="PROSITE" id="PS00678">
    <property type="entry name" value="WD_REPEATS_1"/>
    <property type="match status" value="1"/>
</dbReference>
<dbReference type="PROSITE" id="PS50082">
    <property type="entry name" value="WD_REPEATS_2"/>
    <property type="match status" value="1"/>
</dbReference>
<evidence type="ECO:0000256" key="5">
    <source>
        <dbReference type="SAM" id="SignalP"/>
    </source>
</evidence>
<keyword evidence="5" id="KW-0732">Signal</keyword>
<dbReference type="SUPFAM" id="SSF50998">
    <property type="entry name" value="Quinoprotein alcohol dehydrogenase-like"/>
    <property type="match status" value="1"/>
</dbReference>
<dbReference type="PROSITE" id="PS50294">
    <property type="entry name" value="WD_REPEATS_REGION"/>
    <property type="match status" value="1"/>
</dbReference>